<evidence type="ECO:0000256" key="1">
    <source>
        <dbReference type="ARBA" id="ARBA00010813"/>
    </source>
</evidence>
<accession>A0A518B9Y7</accession>
<dbReference type="EC" id="5.5.1.4" evidence="4"/>
<evidence type="ECO:0000313" key="4">
    <source>
        <dbReference type="EMBL" id="QDU63794.1"/>
    </source>
</evidence>
<dbReference type="Proteomes" id="UP000317093">
    <property type="component" value="Chromosome"/>
</dbReference>
<dbReference type="GO" id="GO:0006021">
    <property type="term" value="P:inositol biosynthetic process"/>
    <property type="evidence" value="ECO:0007669"/>
    <property type="project" value="InterPro"/>
</dbReference>
<keyword evidence="2" id="KW-0472">Membrane</keyword>
<protein>
    <submittedName>
        <fullName evidence="4">Inositol-3-phosphate synthase</fullName>
        <ecNumber evidence="4">5.5.1.4</ecNumber>
    </submittedName>
</protein>
<keyword evidence="5" id="KW-1185">Reference proteome</keyword>
<dbReference type="Gene3D" id="3.30.360.10">
    <property type="entry name" value="Dihydrodipicolinate Reductase, domain 2"/>
    <property type="match status" value="1"/>
</dbReference>
<dbReference type="RefSeq" id="WP_145261531.1">
    <property type="nucleotide sequence ID" value="NZ_CP036279.1"/>
</dbReference>
<keyword evidence="4" id="KW-0413">Isomerase</keyword>
<dbReference type="Pfam" id="PF07994">
    <property type="entry name" value="NAD_binding_5"/>
    <property type="match status" value="1"/>
</dbReference>
<dbReference type="SUPFAM" id="SSF55347">
    <property type="entry name" value="Glyceraldehyde-3-phosphate dehydrogenase-like, C-terminal domain"/>
    <property type="match status" value="1"/>
</dbReference>
<dbReference type="SUPFAM" id="SSF51735">
    <property type="entry name" value="NAD(P)-binding Rossmann-fold domains"/>
    <property type="match status" value="1"/>
</dbReference>
<dbReference type="GO" id="GO:0008654">
    <property type="term" value="P:phospholipid biosynthetic process"/>
    <property type="evidence" value="ECO:0007669"/>
    <property type="project" value="InterPro"/>
</dbReference>
<dbReference type="AlphaFoldDB" id="A0A518B9Y7"/>
<dbReference type="InterPro" id="IPR002587">
    <property type="entry name" value="Myo-inos-1-P_Synthase"/>
</dbReference>
<evidence type="ECO:0000259" key="3">
    <source>
        <dbReference type="Pfam" id="PF01658"/>
    </source>
</evidence>
<dbReference type="InterPro" id="IPR013021">
    <property type="entry name" value="Myo-inos-1-P_Synthase_GAPDH"/>
</dbReference>
<name>A0A518B9Y7_9BACT</name>
<gene>
    <name evidence="4" type="primary">ino1</name>
    <name evidence="4" type="ORF">Pan216_46750</name>
</gene>
<evidence type="ECO:0000313" key="5">
    <source>
        <dbReference type="Proteomes" id="UP000317093"/>
    </source>
</evidence>
<dbReference type="EMBL" id="CP036279">
    <property type="protein sequence ID" value="QDU63794.1"/>
    <property type="molecule type" value="Genomic_DNA"/>
</dbReference>
<keyword evidence="2" id="KW-0812">Transmembrane</keyword>
<dbReference type="Gene3D" id="3.40.50.720">
    <property type="entry name" value="NAD(P)-binding Rossmann-like Domain"/>
    <property type="match status" value="1"/>
</dbReference>
<comment type="similarity">
    <text evidence="1">Belongs to the myo-inositol 1-phosphate synthase family.</text>
</comment>
<feature type="domain" description="Myo-inositol-1-phosphate synthase GAPDH-like" evidence="3">
    <location>
        <begin position="240"/>
        <end position="344"/>
    </location>
</feature>
<feature type="transmembrane region" description="Helical" evidence="2">
    <location>
        <begin position="12"/>
        <end position="32"/>
    </location>
</feature>
<dbReference type="InterPro" id="IPR036291">
    <property type="entry name" value="NAD(P)-bd_dom_sf"/>
</dbReference>
<dbReference type="PIRSF" id="PIRSF015578">
    <property type="entry name" value="Myoinos-ppht_syn"/>
    <property type="match status" value="1"/>
</dbReference>
<proteinExistence type="inferred from homology"/>
<dbReference type="KEGG" id="knv:Pan216_46750"/>
<keyword evidence="2" id="KW-1133">Transmembrane helix</keyword>
<reference evidence="4 5" key="1">
    <citation type="submission" date="2019-02" db="EMBL/GenBank/DDBJ databases">
        <title>Deep-cultivation of Planctomycetes and their phenomic and genomic characterization uncovers novel biology.</title>
        <authorList>
            <person name="Wiegand S."/>
            <person name="Jogler M."/>
            <person name="Boedeker C."/>
            <person name="Pinto D."/>
            <person name="Vollmers J."/>
            <person name="Rivas-Marin E."/>
            <person name="Kohn T."/>
            <person name="Peeters S.H."/>
            <person name="Heuer A."/>
            <person name="Rast P."/>
            <person name="Oberbeckmann S."/>
            <person name="Bunk B."/>
            <person name="Jeske O."/>
            <person name="Meyerdierks A."/>
            <person name="Storesund J.E."/>
            <person name="Kallscheuer N."/>
            <person name="Luecker S."/>
            <person name="Lage O.M."/>
            <person name="Pohl T."/>
            <person name="Merkel B.J."/>
            <person name="Hornburger P."/>
            <person name="Mueller R.-W."/>
            <person name="Bruemmer F."/>
            <person name="Labrenz M."/>
            <person name="Spormann A.M."/>
            <person name="Op den Camp H."/>
            <person name="Overmann J."/>
            <person name="Amann R."/>
            <person name="Jetten M.S.M."/>
            <person name="Mascher T."/>
            <person name="Medema M.H."/>
            <person name="Devos D.P."/>
            <person name="Kaster A.-K."/>
            <person name="Ovreas L."/>
            <person name="Rohde M."/>
            <person name="Galperin M.Y."/>
            <person name="Jogler C."/>
        </authorList>
    </citation>
    <scope>NUCLEOTIDE SEQUENCE [LARGE SCALE GENOMIC DNA]</scope>
    <source>
        <strain evidence="4 5">Pan216</strain>
    </source>
</reference>
<organism evidence="4 5">
    <name type="scientific">Kolteria novifilia</name>
    <dbReference type="NCBI Taxonomy" id="2527975"/>
    <lineage>
        <taxon>Bacteria</taxon>
        <taxon>Pseudomonadati</taxon>
        <taxon>Planctomycetota</taxon>
        <taxon>Planctomycetia</taxon>
        <taxon>Kolteriales</taxon>
        <taxon>Kolteriaceae</taxon>
        <taxon>Kolteria</taxon>
    </lineage>
</organism>
<dbReference type="Pfam" id="PF01658">
    <property type="entry name" value="Inos-1-P_synth"/>
    <property type="match status" value="1"/>
</dbReference>
<sequence>MTGQPTRKVGLWLIGAFGGVGTTISFGIASLARGLTNSTSLATELPNFADLGFLPFDRIVVGGHDVRRSSLFTEAQALHKNSNVYDAEAIAACEPELKAWSENVRPGLLSGSGAPVAQFADWTTSQTASTPLDIVTRLADDLRAFASRQKIDHLIVLNVSSSEPMPTVGPEHDTWAKLVASLSSPNPPVIPASSLYGLAAAEVGASYVNFTPSLGLDTPALTERAREAGMIYAGKDGKTGETLMKAVLAPMFAHRHWKVMSWVGHNILGNRDGKVLQDPASKAGKLTSKSELIGGILGYEPQTLVSIEHIESMGDWKTAWDHIHFEGFLGTKMSLQFIWQGCDSLLAAPLAIDLVRWTELAYRRGERGCLTHLACYFKSPLNTKEQDFFRQWDMLEAYAARSV</sequence>
<dbReference type="OrthoDB" id="729130at2"/>
<evidence type="ECO:0000256" key="2">
    <source>
        <dbReference type="SAM" id="Phobius"/>
    </source>
</evidence>
<dbReference type="PANTHER" id="PTHR11510">
    <property type="entry name" value="MYO-INOSITOL-1 PHOSPHATE SYNTHASE"/>
    <property type="match status" value="1"/>
</dbReference>
<dbReference type="GO" id="GO:0004512">
    <property type="term" value="F:inositol-3-phosphate synthase activity"/>
    <property type="evidence" value="ECO:0007669"/>
    <property type="project" value="UniProtKB-EC"/>
</dbReference>